<feature type="region of interest" description="Disordered" evidence="1">
    <location>
        <begin position="77"/>
        <end position="109"/>
    </location>
</feature>
<reference evidence="4 5" key="1">
    <citation type="journal article" date="2019" name="Int. J. Syst. Evol. Microbiol.">
        <title>The Global Catalogue of Microorganisms (GCM) 10K type strain sequencing project: providing services to taxonomists for standard genome sequencing and annotation.</title>
        <authorList>
            <consortium name="The Broad Institute Genomics Platform"/>
            <consortium name="The Broad Institute Genome Sequencing Center for Infectious Disease"/>
            <person name="Wu L."/>
            <person name="Ma J."/>
        </authorList>
    </citation>
    <scope>NUCLEOTIDE SEQUENCE [LARGE SCALE GENOMIC DNA]</scope>
    <source>
        <strain evidence="4 5">CGMCC 1.12563</strain>
    </source>
</reference>
<dbReference type="Pfam" id="PF09851">
    <property type="entry name" value="SHOCT"/>
    <property type="match status" value="1"/>
</dbReference>
<evidence type="ECO:0000259" key="3">
    <source>
        <dbReference type="Pfam" id="PF09851"/>
    </source>
</evidence>
<evidence type="ECO:0000256" key="2">
    <source>
        <dbReference type="SAM" id="Phobius"/>
    </source>
</evidence>
<organism evidence="4 5">
    <name type="scientific">Halomarina rubra</name>
    <dbReference type="NCBI Taxonomy" id="2071873"/>
    <lineage>
        <taxon>Archaea</taxon>
        <taxon>Methanobacteriati</taxon>
        <taxon>Methanobacteriota</taxon>
        <taxon>Stenosarchaea group</taxon>
        <taxon>Halobacteria</taxon>
        <taxon>Halobacteriales</taxon>
        <taxon>Natronomonadaceae</taxon>
        <taxon>Halomarina</taxon>
    </lineage>
</organism>
<sequence length="164" mass="18951">MATETFGERLVGVVAMLVLGVGFLDLFMDVLPGVPFFLVWIIGFAVVVPIVALLLGVDDEEEEGFVRGFEREMERFGEQMERTFEGGDRRERSEHRTNDRETDEESTADAIETLRTRYARGDLTDEQFESKLDRLMETDTPENAAAWRERERDRERGREPDAER</sequence>
<feature type="transmembrane region" description="Helical" evidence="2">
    <location>
        <begin position="37"/>
        <end position="57"/>
    </location>
</feature>
<accession>A0ABD6ATV7</accession>
<dbReference type="RefSeq" id="WP_250873158.1">
    <property type="nucleotide sequence ID" value="NZ_JALXFV010000003.1"/>
</dbReference>
<feature type="domain" description="SHOCT" evidence="3">
    <location>
        <begin position="109"/>
        <end position="136"/>
    </location>
</feature>
<evidence type="ECO:0000313" key="5">
    <source>
        <dbReference type="Proteomes" id="UP001597187"/>
    </source>
</evidence>
<feature type="compositionally biased region" description="Basic and acidic residues" evidence="1">
    <location>
        <begin position="147"/>
        <end position="164"/>
    </location>
</feature>
<feature type="compositionally biased region" description="Basic and acidic residues" evidence="1">
    <location>
        <begin position="77"/>
        <end position="100"/>
    </location>
</feature>
<keyword evidence="2" id="KW-0812">Transmembrane</keyword>
<keyword evidence="2" id="KW-0472">Membrane</keyword>
<dbReference type="Proteomes" id="UP001597187">
    <property type="component" value="Unassembled WGS sequence"/>
</dbReference>
<dbReference type="EMBL" id="JBHUDC010000003">
    <property type="protein sequence ID" value="MFD1513199.1"/>
    <property type="molecule type" value="Genomic_DNA"/>
</dbReference>
<keyword evidence="5" id="KW-1185">Reference proteome</keyword>
<gene>
    <name evidence="4" type="ORF">ACFSBT_07915</name>
</gene>
<proteinExistence type="predicted"/>
<dbReference type="InterPro" id="IPR018649">
    <property type="entry name" value="SHOCT"/>
</dbReference>
<evidence type="ECO:0000256" key="1">
    <source>
        <dbReference type="SAM" id="MobiDB-lite"/>
    </source>
</evidence>
<keyword evidence="2" id="KW-1133">Transmembrane helix</keyword>
<feature type="transmembrane region" description="Helical" evidence="2">
    <location>
        <begin position="12"/>
        <end position="31"/>
    </location>
</feature>
<feature type="region of interest" description="Disordered" evidence="1">
    <location>
        <begin position="130"/>
        <end position="164"/>
    </location>
</feature>
<name>A0ABD6ATV7_9EURY</name>
<evidence type="ECO:0000313" key="4">
    <source>
        <dbReference type="EMBL" id="MFD1513199.1"/>
    </source>
</evidence>
<dbReference type="AlphaFoldDB" id="A0ABD6ATV7"/>
<comment type="caution">
    <text evidence="4">The sequence shown here is derived from an EMBL/GenBank/DDBJ whole genome shotgun (WGS) entry which is preliminary data.</text>
</comment>
<protein>
    <submittedName>
        <fullName evidence="4">SHOCT domain-containing protein</fullName>
    </submittedName>
</protein>